<evidence type="ECO:0000256" key="1">
    <source>
        <dbReference type="SAM" id="Phobius"/>
    </source>
</evidence>
<feature type="transmembrane region" description="Helical" evidence="1">
    <location>
        <begin position="79"/>
        <end position="100"/>
    </location>
</feature>
<feature type="transmembrane region" description="Helical" evidence="1">
    <location>
        <begin position="112"/>
        <end position="132"/>
    </location>
</feature>
<dbReference type="Proteomes" id="UP000677804">
    <property type="component" value="Chromosome"/>
</dbReference>
<feature type="transmembrane region" description="Helical" evidence="1">
    <location>
        <begin position="215"/>
        <end position="238"/>
    </location>
</feature>
<organism evidence="2 3">
    <name type="scientific">Cellulomonas wangleii</name>
    <dbReference type="NCBI Taxonomy" id="2816956"/>
    <lineage>
        <taxon>Bacteria</taxon>
        <taxon>Bacillati</taxon>
        <taxon>Actinomycetota</taxon>
        <taxon>Actinomycetes</taxon>
        <taxon>Micrococcales</taxon>
        <taxon>Cellulomonadaceae</taxon>
        <taxon>Cellulomonas</taxon>
    </lineage>
</organism>
<feature type="transmembrane region" description="Helical" evidence="1">
    <location>
        <begin position="250"/>
        <end position="269"/>
    </location>
</feature>
<gene>
    <name evidence="2" type="ORF">KG103_17045</name>
</gene>
<reference evidence="2 3" key="1">
    <citation type="submission" date="2021-05" db="EMBL/GenBank/DDBJ databases">
        <title>Novel species in genus Cellulomonas.</title>
        <authorList>
            <person name="Zhang G."/>
        </authorList>
    </citation>
    <scope>NUCLEOTIDE SEQUENCE [LARGE SCALE GENOMIC DNA]</scope>
    <source>
        <strain evidence="3">zg-ZUI222</strain>
    </source>
</reference>
<evidence type="ECO:0000313" key="3">
    <source>
        <dbReference type="Proteomes" id="UP000677804"/>
    </source>
</evidence>
<dbReference type="RefSeq" id="WP_207339663.1">
    <property type="nucleotide sequence ID" value="NZ_CP074405.1"/>
</dbReference>
<keyword evidence="1" id="KW-0472">Membrane</keyword>
<proteinExistence type="predicted"/>
<keyword evidence="1" id="KW-1133">Transmembrane helix</keyword>
<dbReference type="EMBL" id="CP074405">
    <property type="protein sequence ID" value="QVI62095.1"/>
    <property type="molecule type" value="Genomic_DNA"/>
</dbReference>
<feature type="transmembrane region" description="Helical" evidence="1">
    <location>
        <begin position="182"/>
        <end position="203"/>
    </location>
</feature>
<evidence type="ECO:0000313" key="2">
    <source>
        <dbReference type="EMBL" id="QVI62095.1"/>
    </source>
</evidence>
<feature type="transmembrane region" description="Helical" evidence="1">
    <location>
        <begin position="275"/>
        <end position="295"/>
    </location>
</feature>
<sequence>MALFVTSAITFVAAQWPHRDRQSPWHDAIPQLELGDALTLITALLVTYGLGVLGAPAALRHHEGDVDSAMADQHLREIAALTGWAGATIALWSIAGTVVANVEGAATAGSSIGGVGSALTAGALVAAMGALVRVKYAPGIQSLVDAERWANEIAIRQRLASWAVPNDPASPWRARLGLRLRALVLPVVAQTACASIVVGVVIAASSPHTVVDVGIFLVLGFAVASLAAAHCVMVLAFFHAIPRAPILGTVFAAALLLVGMVGVVFALLYREHPSILAAWFAPMVILAIRLVLGIVMRRRVPAVAPWPWALVDRRWWVAATLTASQPPRLVAVPDGQGGRGYM</sequence>
<keyword evidence="1" id="KW-0812">Transmembrane</keyword>
<protein>
    <submittedName>
        <fullName evidence="2">Uncharacterized protein</fullName>
    </submittedName>
</protein>
<accession>A0ABX8D5I9</accession>
<name>A0ABX8D5I9_9CELL</name>
<keyword evidence="3" id="KW-1185">Reference proteome</keyword>
<feature type="transmembrane region" description="Helical" evidence="1">
    <location>
        <begin position="38"/>
        <end position="59"/>
    </location>
</feature>